<evidence type="ECO:0000313" key="11">
    <source>
        <dbReference type="EMBL" id="AVO38335.1"/>
    </source>
</evidence>
<reference evidence="12" key="1">
    <citation type="submission" date="2018-03" db="EMBL/GenBank/DDBJ databases">
        <title>Genomic analysis of the strain SH-1 isolated from shrimp intestine.</title>
        <authorList>
            <person name="Kim Y.-S."/>
            <person name="Kim S.-E."/>
            <person name="Kim K.-H."/>
        </authorList>
    </citation>
    <scope>NUCLEOTIDE SEQUENCE [LARGE SCALE GENOMIC DNA]</scope>
    <source>
        <strain evidence="12">SH-1</strain>
    </source>
</reference>
<evidence type="ECO:0000256" key="9">
    <source>
        <dbReference type="RuleBase" id="RU003942"/>
    </source>
</evidence>
<evidence type="ECO:0000256" key="4">
    <source>
        <dbReference type="ARBA" id="ARBA00022692"/>
    </source>
</evidence>
<name>A0A2S0MR22_9RHOB</name>
<feature type="transmembrane region" description="Helical" evidence="10">
    <location>
        <begin position="33"/>
        <end position="50"/>
    </location>
</feature>
<keyword evidence="5 10" id="KW-1133">Transmembrane helix</keyword>
<dbReference type="FunFam" id="1.10.3730.20:FF:000001">
    <property type="entry name" value="Quaternary ammonium compound resistance transporter SugE"/>
    <property type="match status" value="1"/>
</dbReference>
<evidence type="ECO:0000256" key="1">
    <source>
        <dbReference type="ARBA" id="ARBA00004651"/>
    </source>
</evidence>
<evidence type="ECO:0000256" key="3">
    <source>
        <dbReference type="ARBA" id="ARBA00022475"/>
    </source>
</evidence>
<proteinExistence type="inferred from homology"/>
<evidence type="ECO:0000256" key="8">
    <source>
        <dbReference type="ARBA" id="ARBA00039168"/>
    </source>
</evidence>
<keyword evidence="12" id="KW-1185">Reference proteome</keyword>
<dbReference type="Proteomes" id="UP000237655">
    <property type="component" value="Chromosome"/>
</dbReference>
<accession>A0A2S0MR22</accession>
<comment type="subcellular location">
    <subcellularLocation>
        <location evidence="1 9">Cell membrane</location>
        <topology evidence="1 9">Multi-pass membrane protein</topology>
    </subcellularLocation>
</comment>
<feature type="transmembrane region" description="Helical" evidence="10">
    <location>
        <begin position="59"/>
        <end position="79"/>
    </location>
</feature>
<dbReference type="InterPro" id="IPR000390">
    <property type="entry name" value="Small_drug/metabolite_transptr"/>
</dbReference>
<dbReference type="PANTHER" id="PTHR30561">
    <property type="entry name" value="SMR FAMILY PROTON-DEPENDENT DRUG EFFLUX TRANSPORTER SUGE"/>
    <property type="match status" value="1"/>
</dbReference>
<dbReference type="RefSeq" id="WP_106472649.1">
    <property type="nucleotide sequence ID" value="NZ_CP027665.1"/>
</dbReference>
<keyword evidence="4 9" id="KW-0812">Transmembrane</keyword>
<dbReference type="Gene3D" id="1.10.3730.20">
    <property type="match status" value="1"/>
</dbReference>
<keyword evidence="3" id="KW-1003">Cell membrane</keyword>
<keyword evidence="2" id="KW-0813">Transport</keyword>
<evidence type="ECO:0000313" key="12">
    <source>
        <dbReference type="Proteomes" id="UP000237655"/>
    </source>
</evidence>
<evidence type="ECO:0000256" key="2">
    <source>
        <dbReference type="ARBA" id="ARBA00022448"/>
    </source>
</evidence>
<dbReference type="KEGG" id="thas:C6Y53_11960"/>
<evidence type="ECO:0000256" key="6">
    <source>
        <dbReference type="ARBA" id="ARBA00023136"/>
    </source>
</evidence>
<dbReference type="GO" id="GO:1990961">
    <property type="term" value="P:xenobiotic detoxification by transmembrane export across the plasma membrane"/>
    <property type="evidence" value="ECO:0007669"/>
    <property type="project" value="UniProtKB-ARBA"/>
</dbReference>
<protein>
    <recommendedName>
        <fullName evidence="8">Guanidinium exporter</fullName>
    </recommendedName>
</protein>
<sequence length="106" mass="10858">MAWILLGLAGLFEVGWAVGLKYTDGFTRVWPTALTAASMIVSLVLLGLALRTIPLGTGYAIWTGIGTLGTVIFGILFLAEPATAARLGCVALILAGIVGLKLVSGA</sequence>
<gene>
    <name evidence="11" type="ORF">C6Y53_11960</name>
</gene>
<feature type="transmembrane region" description="Helical" evidence="10">
    <location>
        <begin position="85"/>
        <end position="103"/>
    </location>
</feature>
<dbReference type="SUPFAM" id="SSF103481">
    <property type="entry name" value="Multidrug resistance efflux transporter EmrE"/>
    <property type="match status" value="1"/>
</dbReference>
<dbReference type="GO" id="GO:0022857">
    <property type="term" value="F:transmembrane transporter activity"/>
    <property type="evidence" value="ECO:0007669"/>
    <property type="project" value="InterPro"/>
</dbReference>
<dbReference type="Pfam" id="PF00893">
    <property type="entry name" value="Multi_Drug_Res"/>
    <property type="match status" value="1"/>
</dbReference>
<dbReference type="AlphaFoldDB" id="A0A2S0MR22"/>
<evidence type="ECO:0000256" key="5">
    <source>
        <dbReference type="ARBA" id="ARBA00022989"/>
    </source>
</evidence>
<dbReference type="GO" id="GO:0005886">
    <property type="term" value="C:plasma membrane"/>
    <property type="evidence" value="ECO:0007669"/>
    <property type="project" value="UniProtKB-SubCell"/>
</dbReference>
<dbReference type="EMBL" id="CP027665">
    <property type="protein sequence ID" value="AVO38335.1"/>
    <property type="molecule type" value="Genomic_DNA"/>
</dbReference>
<dbReference type="InterPro" id="IPR045324">
    <property type="entry name" value="Small_multidrug_res"/>
</dbReference>
<comment type="similarity">
    <text evidence="7">Belongs to the drug/metabolite transporter (DMT) superfamily. Small multidrug resistance (SMR) (TC 2.A.7.1) family. Gdx/SugE subfamily.</text>
</comment>
<organism evidence="11 12">
    <name type="scientific">Pukyongiella litopenaei</name>
    <dbReference type="NCBI Taxonomy" id="2605946"/>
    <lineage>
        <taxon>Bacteria</taxon>
        <taxon>Pseudomonadati</taxon>
        <taxon>Pseudomonadota</taxon>
        <taxon>Alphaproteobacteria</taxon>
        <taxon>Rhodobacterales</taxon>
        <taxon>Paracoccaceae</taxon>
        <taxon>Pukyongiella</taxon>
    </lineage>
</organism>
<dbReference type="PANTHER" id="PTHR30561:SF0">
    <property type="entry name" value="GUANIDINIUM EXPORTER"/>
    <property type="match status" value="1"/>
</dbReference>
<keyword evidence="6 10" id="KW-0472">Membrane</keyword>
<evidence type="ECO:0000256" key="7">
    <source>
        <dbReference type="ARBA" id="ARBA00038151"/>
    </source>
</evidence>
<evidence type="ECO:0000256" key="10">
    <source>
        <dbReference type="SAM" id="Phobius"/>
    </source>
</evidence>
<dbReference type="InterPro" id="IPR037185">
    <property type="entry name" value="EmrE-like"/>
</dbReference>